<name>A0A9X3EQF4_9BACT</name>
<dbReference type="RefSeq" id="WP_267771038.1">
    <property type="nucleotide sequence ID" value="NZ_JAPNKE010000002.1"/>
</dbReference>
<comment type="caution">
    <text evidence="2">The sequence shown here is derived from an EMBL/GenBank/DDBJ whole genome shotgun (WGS) entry which is preliminary data.</text>
</comment>
<evidence type="ECO:0000313" key="3">
    <source>
        <dbReference type="Proteomes" id="UP001150924"/>
    </source>
</evidence>
<protein>
    <submittedName>
        <fullName evidence="2">SPOR domain-containing protein</fullName>
    </submittedName>
</protein>
<sequence>MLRTSRFQPWIVRQRQGKGLYIVYVGGYSNREKALADFEAAKAVRREGGYVKFMPEDCPRLEWTQAGYHDCAR</sequence>
<dbReference type="InterPro" id="IPR007730">
    <property type="entry name" value="SPOR-like_dom"/>
</dbReference>
<evidence type="ECO:0000259" key="1">
    <source>
        <dbReference type="Pfam" id="PF05036"/>
    </source>
</evidence>
<gene>
    <name evidence="2" type="ORF">OV079_23170</name>
</gene>
<feature type="domain" description="SPOR" evidence="1">
    <location>
        <begin position="4"/>
        <end position="50"/>
    </location>
</feature>
<keyword evidence="3" id="KW-1185">Reference proteome</keyword>
<dbReference type="GO" id="GO:0042834">
    <property type="term" value="F:peptidoglycan binding"/>
    <property type="evidence" value="ECO:0007669"/>
    <property type="project" value="InterPro"/>
</dbReference>
<accession>A0A9X3EQF4</accession>
<proteinExistence type="predicted"/>
<organism evidence="2 3">
    <name type="scientific">Nannocystis pusilla</name>
    <dbReference type="NCBI Taxonomy" id="889268"/>
    <lineage>
        <taxon>Bacteria</taxon>
        <taxon>Pseudomonadati</taxon>
        <taxon>Myxococcota</taxon>
        <taxon>Polyangia</taxon>
        <taxon>Nannocystales</taxon>
        <taxon>Nannocystaceae</taxon>
        <taxon>Nannocystis</taxon>
    </lineage>
</organism>
<dbReference type="AlphaFoldDB" id="A0A9X3EQF4"/>
<dbReference type="EMBL" id="JAPNKE010000002">
    <property type="protein sequence ID" value="MCY1008404.1"/>
    <property type="molecule type" value="Genomic_DNA"/>
</dbReference>
<dbReference type="Pfam" id="PF05036">
    <property type="entry name" value="SPOR"/>
    <property type="match status" value="1"/>
</dbReference>
<dbReference type="Proteomes" id="UP001150924">
    <property type="component" value="Unassembled WGS sequence"/>
</dbReference>
<evidence type="ECO:0000313" key="2">
    <source>
        <dbReference type="EMBL" id="MCY1008404.1"/>
    </source>
</evidence>
<reference evidence="2" key="1">
    <citation type="submission" date="2022-11" db="EMBL/GenBank/DDBJ databases">
        <title>Minimal conservation of predation-associated metabolite biosynthetic gene clusters underscores biosynthetic potential of Myxococcota including descriptions for ten novel species: Archangium lansinium sp. nov., Myxococcus landrumus sp. nov., Nannocystis bai.</title>
        <authorList>
            <person name="Ahearne A."/>
            <person name="Stevens C."/>
            <person name="Phillips K."/>
        </authorList>
    </citation>
    <scope>NUCLEOTIDE SEQUENCE</scope>
    <source>
        <strain evidence="2">Na p29</strain>
    </source>
</reference>